<evidence type="ECO:0000256" key="1">
    <source>
        <dbReference type="ARBA" id="ARBA00000900"/>
    </source>
</evidence>
<dbReference type="EC" id="2.3.2.27" evidence="2"/>
<dbReference type="SMART" id="SM00028">
    <property type="entry name" value="TPR"/>
    <property type="match status" value="3"/>
</dbReference>
<proteinExistence type="predicted"/>
<organism evidence="10">
    <name type="scientific">Aphanomyces astaci</name>
    <name type="common">Crayfish plague agent</name>
    <dbReference type="NCBI Taxonomy" id="112090"/>
    <lineage>
        <taxon>Eukaryota</taxon>
        <taxon>Sar</taxon>
        <taxon>Stramenopiles</taxon>
        <taxon>Oomycota</taxon>
        <taxon>Saprolegniomycetes</taxon>
        <taxon>Saprolegniales</taxon>
        <taxon>Verrucalvaceae</taxon>
        <taxon>Aphanomyces</taxon>
    </lineage>
</organism>
<dbReference type="GO" id="GO:0005737">
    <property type="term" value="C:cytoplasm"/>
    <property type="evidence" value="ECO:0007669"/>
    <property type="project" value="TreeGrafter"/>
</dbReference>
<dbReference type="PANTHER" id="PTHR46803">
    <property type="entry name" value="E3 UBIQUITIN-PROTEIN LIGASE CHIP"/>
    <property type="match status" value="1"/>
</dbReference>
<dbReference type="SMART" id="SM00504">
    <property type="entry name" value="Ubox"/>
    <property type="match status" value="1"/>
</dbReference>
<protein>
    <recommendedName>
        <fullName evidence="7">E3 ubiquitin-protein ligase CHIP</fullName>
        <ecNumber evidence="2">2.3.2.27</ecNumber>
    </recommendedName>
    <alternativeName>
        <fullName evidence="8">RING-type E3 ubiquitin transferase CHIP</fullName>
    </alternativeName>
</protein>
<dbReference type="STRING" id="112090.W4G9Y9"/>
<evidence type="ECO:0000256" key="3">
    <source>
        <dbReference type="ARBA" id="ARBA00022679"/>
    </source>
</evidence>
<dbReference type="CDD" id="cd16654">
    <property type="entry name" value="RING-Ubox_CHIP"/>
    <property type="match status" value="1"/>
</dbReference>
<dbReference type="GO" id="GO:0000209">
    <property type="term" value="P:protein polyubiquitination"/>
    <property type="evidence" value="ECO:0007669"/>
    <property type="project" value="TreeGrafter"/>
</dbReference>
<dbReference type="RefSeq" id="XP_009834522.1">
    <property type="nucleotide sequence ID" value="XM_009836220.1"/>
</dbReference>
<comment type="catalytic activity">
    <reaction evidence="1">
        <text>S-ubiquitinyl-[E2 ubiquitin-conjugating enzyme]-L-cysteine + [acceptor protein]-L-lysine = [E2 ubiquitin-conjugating enzyme]-L-cysteine + N(6)-ubiquitinyl-[acceptor protein]-L-lysine.</text>
        <dbReference type="EC" id="2.3.2.27"/>
    </reaction>
</comment>
<dbReference type="EMBL" id="KI913138">
    <property type="protein sequence ID" value="ETV75879.1"/>
    <property type="molecule type" value="Genomic_DNA"/>
</dbReference>
<accession>W4G9Y9</accession>
<sequence>MDQALLMKEKGNACFAKHKYSAAIDFYTEAICLKSDVAAFYTNRALSYLHLEKWALAQTDCRRAIQLDASNAKAHYLLGKSLCHNSEYTAGIEAFQAALALAAQSSQLKVSFEQEVLAGLRQARKLKWQAAHDIQTSRHERVTALFHDIVHQSRTHQLHCANTSAPQTKADIHNDHDTVLAHMMELLELQQSAEKNLVPEYFLCPIGMDIMEDPVTTPNGVSYDRKWIEAHVARSQIDPLTRESLRASQLRPNVSLRHAIEDFLTKNPWAYEQ</sequence>
<evidence type="ECO:0000256" key="6">
    <source>
        <dbReference type="ARBA" id="ARBA00022803"/>
    </source>
</evidence>
<dbReference type="Pfam" id="PF04564">
    <property type="entry name" value="U-box"/>
    <property type="match status" value="1"/>
</dbReference>
<dbReference type="GO" id="GO:0071218">
    <property type="term" value="P:cellular response to misfolded protein"/>
    <property type="evidence" value="ECO:0007669"/>
    <property type="project" value="TreeGrafter"/>
</dbReference>
<dbReference type="InterPro" id="IPR003613">
    <property type="entry name" value="Ubox_domain"/>
</dbReference>
<reference evidence="10" key="1">
    <citation type="submission" date="2013-12" db="EMBL/GenBank/DDBJ databases">
        <title>The Genome Sequence of Aphanomyces astaci APO3.</title>
        <authorList>
            <consortium name="The Broad Institute Genomics Platform"/>
            <person name="Russ C."/>
            <person name="Tyler B."/>
            <person name="van West P."/>
            <person name="Dieguez-Uribeondo J."/>
            <person name="Young S.K."/>
            <person name="Zeng Q."/>
            <person name="Gargeya S."/>
            <person name="Fitzgerald M."/>
            <person name="Abouelleil A."/>
            <person name="Alvarado L."/>
            <person name="Chapman S.B."/>
            <person name="Gainer-Dewar J."/>
            <person name="Goldberg J."/>
            <person name="Griggs A."/>
            <person name="Gujja S."/>
            <person name="Hansen M."/>
            <person name="Howarth C."/>
            <person name="Imamovic A."/>
            <person name="Ireland A."/>
            <person name="Larimer J."/>
            <person name="McCowan C."/>
            <person name="Murphy C."/>
            <person name="Pearson M."/>
            <person name="Poon T.W."/>
            <person name="Priest M."/>
            <person name="Roberts A."/>
            <person name="Saif S."/>
            <person name="Shea T."/>
            <person name="Sykes S."/>
            <person name="Wortman J."/>
            <person name="Nusbaum C."/>
            <person name="Birren B."/>
        </authorList>
    </citation>
    <scope>NUCLEOTIDE SEQUENCE [LARGE SCALE GENOMIC DNA]</scope>
    <source>
        <strain evidence="10">APO3</strain>
    </source>
</reference>
<dbReference type="InterPro" id="IPR011990">
    <property type="entry name" value="TPR-like_helical_dom_sf"/>
</dbReference>
<evidence type="ECO:0000256" key="8">
    <source>
        <dbReference type="ARBA" id="ARBA00044543"/>
    </source>
</evidence>
<dbReference type="VEuPathDB" id="FungiDB:H257_09849"/>
<dbReference type="GO" id="GO:0043161">
    <property type="term" value="P:proteasome-mediated ubiquitin-dependent protein catabolic process"/>
    <property type="evidence" value="ECO:0007669"/>
    <property type="project" value="TreeGrafter"/>
</dbReference>
<evidence type="ECO:0000256" key="7">
    <source>
        <dbReference type="ARBA" id="ARBA00044534"/>
    </source>
</evidence>
<dbReference type="GeneID" id="20811845"/>
<name>W4G9Y9_APHAT</name>
<dbReference type="GO" id="GO:0051087">
    <property type="term" value="F:protein-folding chaperone binding"/>
    <property type="evidence" value="ECO:0007669"/>
    <property type="project" value="TreeGrafter"/>
</dbReference>
<evidence type="ECO:0000259" key="9">
    <source>
        <dbReference type="PROSITE" id="PS51698"/>
    </source>
</evidence>
<evidence type="ECO:0000256" key="5">
    <source>
        <dbReference type="ARBA" id="ARBA00022786"/>
    </source>
</evidence>
<keyword evidence="4" id="KW-0677">Repeat</keyword>
<dbReference type="AlphaFoldDB" id="W4G9Y9"/>
<evidence type="ECO:0000256" key="2">
    <source>
        <dbReference type="ARBA" id="ARBA00012483"/>
    </source>
</evidence>
<dbReference type="OrthoDB" id="156568at2759"/>
<dbReference type="InterPro" id="IPR045202">
    <property type="entry name" value="CHIP_RING-Ubox"/>
</dbReference>
<dbReference type="InterPro" id="IPR019734">
    <property type="entry name" value="TPR_rpt"/>
</dbReference>
<dbReference type="GO" id="GO:0045862">
    <property type="term" value="P:positive regulation of proteolysis"/>
    <property type="evidence" value="ECO:0007669"/>
    <property type="project" value="TreeGrafter"/>
</dbReference>
<dbReference type="GO" id="GO:0006515">
    <property type="term" value="P:protein quality control for misfolded or incompletely synthesized proteins"/>
    <property type="evidence" value="ECO:0007669"/>
    <property type="project" value="TreeGrafter"/>
</dbReference>
<dbReference type="GO" id="GO:0061630">
    <property type="term" value="F:ubiquitin protein ligase activity"/>
    <property type="evidence" value="ECO:0007669"/>
    <property type="project" value="UniProtKB-EC"/>
</dbReference>
<dbReference type="SUPFAM" id="SSF48452">
    <property type="entry name" value="TPR-like"/>
    <property type="match status" value="1"/>
</dbReference>
<dbReference type="InterPro" id="IPR013083">
    <property type="entry name" value="Znf_RING/FYVE/PHD"/>
</dbReference>
<dbReference type="SUPFAM" id="SSF57850">
    <property type="entry name" value="RING/U-box"/>
    <property type="match status" value="1"/>
</dbReference>
<dbReference type="Gene3D" id="1.25.40.10">
    <property type="entry name" value="Tetratricopeptide repeat domain"/>
    <property type="match status" value="1"/>
</dbReference>
<dbReference type="PANTHER" id="PTHR46803:SF2">
    <property type="entry name" value="E3 UBIQUITIN-PROTEIN LIGASE CHIP"/>
    <property type="match status" value="1"/>
</dbReference>
<gene>
    <name evidence="10" type="ORF">H257_09849</name>
</gene>
<keyword evidence="5" id="KW-0833">Ubl conjugation pathway</keyword>
<evidence type="ECO:0000313" key="10">
    <source>
        <dbReference type="EMBL" id="ETV75879.1"/>
    </source>
</evidence>
<feature type="domain" description="U-box" evidence="9">
    <location>
        <begin position="197"/>
        <end position="270"/>
    </location>
</feature>
<dbReference type="PROSITE" id="PS51698">
    <property type="entry name" value="U_BOX"/>
    <property type="match status" value="1"/>
</dbReference>
<keyword evidence="3" id="KW-0808">Transferase</keyword>
<dbReference type="Gene3D" id="3.30.40.10">
    <property type="entry name" value="Zinc/RING finger domain, C3HC4 (zinc finger)"/>
    <property type="match status" value="1"/>
</dbReference>
<evidence type="ECO:0000256" key="4">
    <source>
        <dbReference type="ARBA" id="ARBA00022737"/>
    </source>
</evidence>
<dbReference type="Pfam" id="PF13432">
    <property type="entry name" value="TPR_16"/>
    <property type="match status" value="1"/>
</dbReference>
<keyword evidence="6" id="KW-0802">TPR repeat</keyword>